<dbReference type="RefSeq" id="WP_394323381.1">
    <property type="nucleotide sequence ID" value="NZ_JBHMQV010000009.1"/>
</dbReference>
<dbReference type="Proteomes" id="UP001589887">
    <property type="component" value="Unassembled WGS sequence"/>
</dbReference>
<evidence type="ECO:0000313" key="2">
    <source>
        <dbReference type="Proteomes" id="UP001589887"/>
    </source>
</evidence>
<protein>
    <submittedName>
        <fullName evidence="1">Uncharacterized protein</fullName>
    </submittedName>
</protein>
<keyword evidence="2" id="KW-1185">Reference proteome</keyword>
<proteinExistence type="predicted"/>
<sequence>MPDTAVDLPWARRRESYAGAPADIRVMPTVLDAQALLAQAYGERRTPRTAGFRTHPH</sequence>
<organism evidence="1 2">
    <name type="scientific">Streptomyces noboritoensis</name>
    <dbReference type="NCBI Taxonomy" id="67337"/>
    <lineage>
        <taxon>Bacteria</taxon>
        <taxon>Bacillati</taxon>
        <taxon>Actinomycetota</taxon>
        <taxon>Actinomycetes</taxon>
        <taxon>Kitasatosporales</taxon>
        <taxon>Streptomycetaceae</taxon>
        <taxon>Streptomyces</taxon>
    </lineage>
</organism>
<accession>A0ABV6TTH3</accession>
<gene>
    <name evidence="1" type="ORF">ACFH04_36020</name>
</gene>
<dbReference type="EMBL" id="JBHMQV010000009">
    <property type="protein sequence ID" value="MFC0849086.1"/>
    <property type="molecule type" value="Genomic_DNA"/>
</dbReference>
<reference evidence="1 2" key="1">
    <citation type="submission" date="2024-09" db="EMBL/GenBank/DDBJ databases">
        <authorList>
            <person name="Sun Q."/>
            <person name="Mori K."/>
        </authorList>
    </citation>
    <scope>NUCLEOTIDE SEQUENCE [LARGE SCALE GENOMIC DNA]</scope>
    <source>
        <strain evidence="1 2">JCM 4557</strain>
    </source>
</reference>
<name>A0ABV6TTH3_9ACTN</name>
<evidence type="ECO:0000313" key="1">
    <source>
        <dbReference type="EMBL" id="MFC0849086.1"/>
    </source>
</evidence>
<comment type="caution">
    <text evidence="1">The sequence shown here is derived from an EMBL/GenBank/DDBJ whole genome shotgun (WGS) entry which is preliminary data.</text>
</comment>